<dbReference type="InParanoid" id="A0A4W3GZT8"/>
<comment type="subcellular location">
    <subcellularLocation>
        <location evidence="2">Cytoplasm</location>
    </subcellularLocation>
    <subcellularLocation>
        <location evidence="1">Endomembrane system</location>
    </subcellularLocation>
</comment>
<dbReference type="GO" id="GO:0097320">
    <property type="term" value="P:plasma membrane tubulation"/>
    <property type="evidence" value="ECO:0007669"/>
    <property type="project" value="TreeGrafter"/>
</dbReference>
<dbReference type="GO" id="GO:0001891">
    <property type="term" value="C:phagocytic cup"/>
    <property type="evidence" value="ECO:0007669"/>
    <property type="project" value="TreeGrafter"/>
</dbReference>
<dbReference type="GO" id="GO:0012505">
    <property type="term" value="C:endomembrane system"/>
    <property type="evidence" value="ECO:0007669"/>
    <property type="project" value="UniProtKB-SubCell"/>
</dbReference>
<reference evidence="9" key="3">
    <citation type="journal article" date="2014" name="Nature">
        <title>Elephant shark genome provides unique insights into gnathostome evolution.</title>
        <authorList>
            <consortium name="International Elephant Shark Genome Sequencing Consortium"/>
            <person name="Venkatesh B."/>
            <person name="Lee A.P."/>
            <person name="Ravi V."/>
            <person name="Maurya A.K."/>
            <person name="Lian M.M."/>
            <person name="Swann J.B."/>
            <person name="Ohta Y."/>
            <person name="Flajnik M.F."/>
            <person name="Sutoh Y."/>
            <person name="Kasahara M."/>
            <person name="Hoon S."/>
            <person name="Gangu V."/>
            <person name="Roy S.W."/>
            <person name="Irimia M."/>
            <person name="Korzh V."/>
            <person name="Kondrychyn I."/>
            <person name="Lim Z.W."/>
            <person name="Tay B.H."/>
            <person name="Tohari S."/>
            <person name="Kong K.W."/>
            <person name="Ho S."/>
            <person name="Lorente-Galdos B."/>
            <person name="Quilez J."/>
            <person name="Marques-Bonet T."/>
            <person name="Raney B.J."/>
            <person name="Ingham P.W."/>
            <person name="Tay A."/>
            <person name="Hillier L.W."/>
            <person name="Minx P."/>
            <person name="Boehm T."/>
            <person name="Wilson R.K."/>
            <person name="Brenner S."/>
            <person name="Warren W.C."/>
        </authorList>
    </citation>
    <scope>NUCLEOTIDE SEQUENCE [LARGE SCALE GENOMIC DNA]</scope>
</reference>
<keyword evidence="4" id="KW-0963">Cytoplasm</keyword>
<dbReference type="GO" id="GO:0006911">
    <property type="term" value="P:phagocytosis, engulfment"/>
    <property type="evidence" value="ECO:0007669"/>
    <property type="project" value="TreeGrafter"/>
</dbReference>
<dbReference type="PRINTS" id="PR01251">
    <property type="entry name" value="AMPHIPHYSIN"/>
</dbReference>
<reference evidence="9" key="1">
    <citation type="journal article" date="2006" name="Science">
        <title>Ancient noncoding elements conserved in the human genome.</title>
        <authorList>
            <person name="Venkatesh B."/>
            <person name="Kirkness E.F."/>
            <person name="Loh Y.H."/>
            <person name="Halpern A.L."/>
            <person name="Lee A.P."/>
            <person name="Johnson J."/>
            <person name="Dandona N."/>
            <person name="Viswanathan L.D."/>
            <person name="Tay A."/>
            <person name="Venter J.C."/>
            <person name="Strausberg R.L."/>
            <person name="Brenner S."/>
        </authorList>
    </citation>
    <scope>NUCLEOTIDE SEQUENCE [LARGE SCALE GENOMIC DNA]</scope>
</reference>
<keyword evidence="5" id="KW-0175">Coiled coil</keyword>
<reference evidence="8" key="4">
    <citation type="submission" date="2025-08" db="UniProtKB">
        <authorList>
            <consortium name="Ensembl"/>
        </authorList>
    </citation>
    <scope>IDENTIFICATION</scope>
</reference>
<evidence type="ECO:0000256" key="1">
    <source>
        <dbReference type="ARBA" id="ARBA00004308"/>
    </source>
</evidence>
<reference evidence="9" key="2">
    <citation type="journal article" date="2007" name="PLoS Biol.">
        <title>Survey sequencing and comparative analysis of the elephant shark (Callorhinchus milii) genome.</title>
        <authorList>
            <person name="Venkatesh B."/>
            <person name="Kirkness E.F."/>
            <person name="Loh Y.H."/>
            <person name="Halpern A.L."/>
            <person name="Lee A.P."/>
            <person name="Johnson J."/>
            <person name="Dandona N."/>
            <person name="Viswanathan L.D."/>
            <person name="Tay A."/>
            <person name="Venter J.C."/>
            <person name="Strausberg R.L."/>
            <person name="Brenner S."/>
        </authorList>
    </citation>
    <scope>NUCLEOTIDE SEQUENCE [LARGE SCALE GENOMIC DNA]</scope>
</reference>
<dbReference type="STRING" id="7868.ENSCMIP00000003379"/>
<evidence type="ECO:0000256" key="3">
    <source>
        <dbReference type="ARBA" id="ARBA00022443"/>
    </source>
</evidence>
<keyword evidence="9" id="KW-1185">Reference proteome</keyword>
<dbReference type="FunFam" id="1.20.1270.60:FF:000013">
    <property type="entry name" value="Amphiphysin isoform 2"/>
    <property type="match status" value="1"/>
</dbReference>
<sequence length="134" mass="15745">FEQCANNFTKQQNDSSRLHKDLKSYINAVKVMHETAKKLSETLEDVYEPEWQGKEQLHEILENSDLLWADYGEKLSDQALRTMESYVSQFPEFKKRIAKRGRKLVDYDSSRHHLEALQNAKKKDETKITKVTTP</sequence>
<accession>A0A4W3GZT8</accession>
<dbReference type="OMA" id="QCANNFT"/>
<name>A0A4W3GZT8_CALMI</name>
<evidence type="ECO:0000256" key="5">
    <source>
        <dbReference type="ARBA" id="ARBA00023054"/>
    </source>
</evidence>
<evidence type="ECO:0000256" key="4">
    <source>
        <dbReference type="ARBA" id="ARBA00022490"/>
    </source>
</evidence>
<dbReference type="SMART" id="SM00721">
    <property type="entry name" value="BAR"/>
    <property type="match status" value="1"/>
</dbReference>
<feature type="domain" description="BAR" evidence="7">
    <location>
        <begin position="1"/>
        <end position="134"/>
    </location>
</feature>
<dbReference type="InterPro" id="IPR004148">
    <property type="entry name" value="BAR_dom"/>
</dbReference>
<keyword evidence="6" id="KW-0472">Membrane</keyword>
<dbReference type="PANTHER" id="PTHR46514">
    <property type="entry name" value="AMPHIPHYSIN"/>
    <property type="match status" value="1"/>
</dbReference>
<dbReference type="PROSITE" id="PS51021">
    <property type="entry name" value="BAR"/>
    <property type="match status" value="1"/>
</dbReference>
<proteinExistence type="predicted"/>
<dbReference type="GO" id="GO:0005543">
    <property type="term" value="F:phospholipid binding"/>
    <property type="evidence" value="ECO:0007669"/>
    <property type="project" value="TreeGrafter"/>
</dbReference>
<evidence type="ECO:0000313" key="8">
    <source>
        <dbReference type="Ensembl" id="ENSCMIP00000003379.1"/>
    </source>
</evidence>
<dbReference type="Proteomes" id="UP000314986">
    <property type="component" value="Unassembled WGS sequence"/>
</dbReference>
<dbReference type="InterPro" id="IPR003005">
    <property type="entry name" value="Amphiphysin"/>
</dbReference>
<dbReference type="GO" id="GO:0005737">
    <property type="term" value="C:cytoplasm"/>
    <property type="evidence" value="ECO:0007669"/>
    <property type="project" value="UniProtKB-SubCell"/>
</dbReference>
<dbReference type="AlphaFoldDB" id="A0A4W3GZT8"/>
<dbReference type="PANTHER" id="PTHR46514:SF1">
    <property type="entry name" value="BRIDGING INTEGRATOR 2"/>
    <property type="match status" value="1"/>
</dbReference>
<dbReference type="Gene3D" id="1.20.1270.60">
    <property type="entry name" value="Arfaptin homology (AH) domain/BAR domain"/>
    <property type="match status" value="1"/>
</dbReference>
<protein>
    <submittedName>
        <fullName evidence="8">Bridging integrator 2-like</fullName>
    </submittedName>
</protein>
<evidence type="ECO:0000259" key="7">
    <source>
        <dbReference type="PROSITE" id="PS51021"/>
    </source>
</evidence>
<reference evidence="8" key="5">
    <citation type="submission" date="2025-09" db="UniProtKB">
        <authorList>
            <consortium name="Ensembl"/>
        </authorList>
    </citation>
    <scope>IDENTIFICATION</scope>
</reference>
<dbReference type="GO" id="GO:0071800">
    <property type="term" value="P:podosome assembly"/>
    <property type="evidence" value="ECO:0007669"/>
    <property type="project" value="TreeGrafter"/>
</dbReference>
<dbReference type="GeneTree" id="ENSGT00950000182882"/>
<evidence type="ECO:0000313" key="9">
    <source>
        <dbReference type="Proteomes" id="UP000314986"/>
    </source>
</evidence>
<dbReference type="SUPFAM" id="SSF103657">
    <property type="entry name" value="BAR/IMD domain-like"/>
    <property type="match status" value="1"/>
</dbReference>
<dbReference type="InterPro" id="IPR027267">
    <property type="entry name" value="AH/BAR_dom_sf"/>
</dbReference>
<dbReference type="GO" id="GO:0002102">
    <property type="term" value="C:podosome"/>
    <property type="evidence" value="ECO:0007669"/>
    <property type="project" value="TreeGrafter"/>
</dbReference>
<evidence type="ECO:0000256" key="2">
    <source>
        <dbReference type="ARBA" id="ARBA00004496"/>
    </source>
</evidence>
<dbReference type="Ensembl" id="ENSCMIT00000003509.1">
    <property type="protein sequence ID" value="ENSCMIP00000003379.1"/>
    <property type="gene ID" value="ENSCMIG00000002021.1"/>
</dbReference>
<organism evidence="8 9">
    <name type="scientific">Callorhinchus milii</name>
    <name type="common">Ghost shark</name>
    <dbReference type="NCBI Taxonomy" id="7868"/>
    <lineage>
        <taxon>Eukaryota</taxon>
        <taxon>Metazoa</taxon>
        <taxon>Chordata</taxon>
        <taxon>Craniata</taxon>
        <taxon>Vertebrata</taxon>
        <taxon>Chondrichthyes</taxon>
        <taxon>Holocephali</taxon>
        <taxon>Chimaeriformes</taxon>
        <taxon>Callorhinchidae</taxon>
        <taxon>Callorhinchus</taxon>
    </lineage>
</organism>
<evidence type="ECO:0000256" key="6">
    <source>
        <dbReference type="ARBA" id="ARBA00023136"/>
    </source>
</evidence>
<dbReference type="Pfam" id="PF03114">
    <property type="entry name" value="BAR"/>
    <property type="match status" value="1"/>
</dbReference>
<keyword evidence="3" id="KW-0728">SH3 domain</keyword>